<dbReference type="OrthoDB" id="5794956at2759"/>
<reference evidence="2" key="1">
    <citation type="journal article" date="2015" name="Nat. Genet.">
        <title>The genome and transcriptome of the zoonotic hookworm Ancylostoma ceylanicum identify infection-specific gene families.</title>
        <authorList>
            <person name="Schwarz E.M."/>
            <person name="Hu Y."/>
            <person name="Antoshechkin I."/>
            <person name="Miller M.M."/>
            <person name="Sternberg P.W."/>
            <person name="Aroian R.V."/>
        </authorList>
    </citation>
    <scope>NUCLEOTIDE SEQUENCE</scope>
    <source>
        <strain evidence="2">HY135</strain>
    </source>
</reference>
<gene>
    <name evidence="1" type="primary">Acey_s0036.g3205</name>
    <name evidence="1" type="synonym">Acey-ZK675.4</name>
    <name evidence="1" type="ORF">Y032_0036g3205</name>
</gene>
<comment type="caution">
    <text evidence="1">The sequence shown here is derived from an EMBL/GenBank/DDBJ whole genome shotgun (WGS) entry which is preliminary data.</text>
</comment>
<organism evidence="1 2">
    <name type="scientific">Ancylostoma ceylanicum</name>
    <dbReference type="NCBI Taxonomy" id="53326"/>
    <lineage>
        <taxon>Eukaryota</taxon>
        <taxon>Metazoa</taxon>
        <taxon>Ecdysozoa</taxon>
        <taxon>Nematoda</taxon>
        <taxon>Chromadorea</taxon>
        <taxon>Rhabditida</taxon>
        <taxon>Rhabditina</taxon>
        <taxon>Rhabditomorpha</taxon>
        <taxon>Strongyloidea</taxon>
        <taxon>Ancylostomatidae</taxon>
        <taxon>Ancylostomatinae</taxon>
        <taxon>Ancylostoma</taxon>
    </lineage>
</organism>
<accession>A0A016UJM4</accession>
<dbReference type="Proteomes" id="UP000024635">
    <property type="component" value="Unassembled WGS sequence"/>
</dbReference>
<evidence type="ECO:0000313" key="2">
    <source>
        <dbReference type="Proteomes" id="UP000024635"/>
    </source>
</evidence>
<protein>
    <submittedName>
        <fullName evidence="1">Uncharacterized protein</fullName>
    </submittedName>
</protein>
<evidence type="ECO:0000313" key="1">
    <source>
        <dbReference type="EMBL" id="EYC15549.1"/>
    </source>
</evidence>
<dbReference type="EMBL" id="JARK01001372">
    <property type="protein sequence ID" value="EYC15549.1"/>
    <property type="molecule type" value="Genomic_DNA"/>
</dbReference>
<name>A0A016UJM4_9BILA</name>
<proteinExistence type="predicted"/>
<dbReference type="AlphaFoldDB" id="A0A016UJM4"/>
<sequence length="194" mass="21517">MSRLLSFIIGAAIVTGARGCSAGMGTDDYEWLEDPVFDMDISPPVAWTYFPAKSSDNYQIWYFVGQSNDTVIAKQRANTEIRAAMMDALTAANMPTYNVEVTNDFAPVQIENPTTNLKGVGPLYGKVEAGAVAQTSMGGTADFVFKTYTVPVKVTLRNVANTRYKWNIVKNTFMQKLSLNFYARFNGEVTVRKF</sequence>
<keyword evidence="2" id="KW-1185">Reference proteome</keyword>